<reference evidence="2 3" key="1">
    <citation type="journal article" date="2022" name="Nat. Plants">
        <title>Genomes of leafy and leafless Platanthera orchids illuminate the evolution of mycoheterotrophy.</title>
        <authorList>
            <person name="Li M.H."/>
            <person name="Liu K.W."/>
            <person name="Li Z."/>
            <person name="Lu H.C."/>
            <person name="Ye Q.L."/>
            <person name="Zhang D."/>
            <person name="Wang J.Y."/>
            <person name="Li Y.F."/>
            <person name="Zhong Z.M."/>
            <person name="Liu X."/>
            <person name="Yu X."/>
            <person name="Liu D.K."/>
            <person name="Tu X.D."/>
            <person name="Liu B."/>
            <person name="Hao Y."/>
            <person name="Liao X.Y."/>
            <person name="Jiang Y.T."/>
            <person name="Sun W.H."/>
            <person name="Chen J."/>
            <person name="Chen Y.Q."/>
            <person name="Ai Y."/>
            <person name="Zhai J.W."/>
            <person name="Wu S.S."/>
            <person name="Zhou Z."/>
            <person name="Hsiao Y.Y."/>
            <person name="Wu W.L."/>
            <person name="Chen Y.Y."/>
            <person name="Lin Y.F."/>
            <person name="Hsu J.L."/>
            <person name="Li C.Y."/>
            <person name="Wang Z.W."/>
            <person name="Zhao X."/>
            <person name="Zhong W.Y."/>
            <person name="Ma X.K."/>
            <person name="Ma L."/>
            <person name="Huang J."/>
            <person name="Chen G.Z."/>
            <person name="Huang M.Z."/>
            <person name="Huang L."/>
            <person name="Peng D.H."/>
            <person name="Luo Y.B."/>
            <person name="Zou S.Q."/>
            <person name="Chen S.P."/>
            <person name="Lan S."/>
            <person name="Tsai W.C."/>
            <person name="Van de Peer Y."/>
            <person name="Liu Z.J."/>
        </authorList>
    </citation>
    <scope>NUCLEOTIDE SEQUENCE [LARGE SCALE GENOMIC DNA]</scope>
    <source>
        <strain evidence="2">Lor287</strain>
    </source>
</reference>
<sequence length="103" mass="11303">MSMDTSYVIKFLFLSRLASNNSREQTIPHAPLRSVGAQRKPKGRWRGKRLAASWPLARKQTMQRLPPVGGSWVRQRSVCSVMSGKTGANATGGGKTNALRHAV</sequence>
<accession>A0AAP0BDW0</accession>
<proteinExistence type="predicted"/>
<evidence type="ECO:0000256" key="1">
    <source>
        <dbReference type="SAM" id="MobiDB-lite"/>
    </source>
</evidence>
<protein>
    <submittedName>
        <fullName evidence="2">Uncharacterized protein</fullName>
    </submittedName>
</protein>
<dbReference type="AlphaFoldDB" id="A0AAP0BDW0"/>
<organism evidence="2 3">
    <name type="scientific">Platanthera zijinensis</name>
    <dbReference type="NCBI Taxonomy" id="2320716"/>
    <lineage>
        <taxon>Eukaryota</taxon>
        <taxon>Viridiplantae</taxon>
        <taxon>Streptophyta</taxon>
        <taxon>Embryophyta</taxon>
        <taxon>Tracheophyta</taxon>
        <taxon>Spermatophyta</taxon>
        <taxon>Magnoliopsida</taxon>
        <taxon>Liliopsida</taxon>
        <taxon>Asparagales</taxon>
        <taxon>Orchidaceae</taxon>
        <taxon>Orchidoideae</taxon>
        <taxon>Orchideae</taxon>
        <taxon>Orchidinae</taxon>
        <taxon>Platanthera</taxon>
    </lineage>
</organism>
<gene>
    <name evidence="2" type="ORF">KSP39_PZI013327</name>
</gene>
<evidence type="ECO:0000313" key="2">
    <source>
        <dbReference type="EMBL" id="KAK8935995.1"/>
    </source>
</evidence>
<comment type="caution">
    <text evidence="2">The sequence shown here is derived from an EMBL/GenBank/DDBJ whole genome shotgun (WGS) entry which is preliminary data.</text>
</comment>
<evidence type="ECO:0000313" key="3">
    <source>
        <dbReference type="Proteomes" id="UP001418222"/>
    </source>
</evidence>
<dbReference type="Proteomes" id="UP001418222">
    <property type="component" value="Unassembled WGS sequence"/>
</dbReference>
<keyword evidence="3" id="KW-1185">Reference proteome</keyword>
<dbReference type="EMBL" id="JBBWWQ010000011">
    <property type="protein sequence ID" value="KAK8935995.1"/>
    <property type="molecule type" value="Genomic_DNA"/>
</dbReference>
<feature type="region of interest" description="Disordered" evidence="1">
    <location>
        <begin position="84"/>
        <end position="103"/>
    </location>
</feature>
<name>A0AAP0BDW0_9ASPA</name>